<evidence type="ECO:0000313" key="4">
    <source>
        <dbReference type="Proteomes" id="UP000565207"/>
    </source>
</evidence>
<proteinExistence type="predicted"/>
<name>A0A7K6N942_PEDTO</name>
<feature type="non-terminal residue" evidence="3">
    <location>
        <position position="1"/>
    </location>
</feature>
<dbReference type="AlphaFoldDB" id="A0A7K6N942"/>
<dbReference type="CDD" id="cd03590">
    <property type="entry name" value="CLECT_DC-SIGN_like"/>
    <property type="match status" value="1"/>
</dbReference>
<keyword evidence="4" id="KW-1185">Reference proteome</keyword>
<evidence type="ECO:0000259" key="2">
    <source>
        <dbReference type="PROSITE" id="PS50041"/>
    </source>
</evidence>
<accession>A0A7K6N942</accession>
<protein>
    <submittedName>
        <fullName evidence="3">CLC4E protein</fullName>
    </submittedName>
</protein>
<dbReference type="InterPro" id="IPR016186">
    <property type="entry name" value="C-type_lectin-like/link_sf"/>
</dbReference>
<reference evidence="3 4" key="1">
    <citation type="submission" date="2019-09" db="EMBL/GenBank/DDBJ databases">
        <title>Bird 10,000 Genomes (B10K) Project - Family phase.</title>
        <authorList>
            <person name="Zhang G."/>
        </authorList>
    </citation>
    <scope>NUCLEOTIDE SEQUENCE [LARGE SCALE GENOMIC DNA]</scope>
    <source>
        <strain evidence="3">B10K-DU-029-80</strain>
        <tissue evidence="3">Muscle</tissue>
    </source>
</reference>
<dbReference type="Pfam" id="PF00059">
    <property type="entry name" value="Lectin_C"/>
    <property type="match status" value="1"/>
</dbReference>
<dbReference type="PANTHER" id="PTHR22803">
    <property type="entry name" value="MANNOSE, PHOSPHOLIPASE, LECTIN RECEPTOR RELATED"/>
    <property type="match status" value="1"/>
</dbReference>
<evidence type="ECO:0000313" key="3">
    <source>
        <dbReference type="EMBL" id="NWW45509.1"/>
    </source>
</evidence>
<dbReference type="EMBL" id="VZRU01005409">
    <property type="protein sequence ID" value="NWW45509.1"/>
    <property type="molecule type" value="Genomic_DNA"/>
</dbReference>
<dbReference type="InterPro" id="IPR033989">
    <property type="entry name" value="CD209-like_CTLD"/>
</dbReference>
<evidence type="ECO:0000256" key="1">
    <source>
        <dbReference type="ARBA" id="ARBA00022734"/>
    </source>
</evidence>
<dbReference type="SMART" id="SM00034">
    <property type="entry name" value="CLECT"/>
    <property type="match status" value="1"/>
</dbReference>
<dbReference type="InterPro" id="IPR016187">
    <property type="entry name" value="CTDL_fold"/>
</dbReference>
<gene>
    <name evidence="3" type="primary">Clec4e</name>
    <name evidence="3" type="ORF">PEDTOR_R07314</name>
</gene>
<dbReference type="SUPFAM" id="SSF56436">
    <property type="entry name" value="C-type lectin-like"/>
    <property type="match status" value="1"/>
</dbReference>
<dbReference type="InterPro" id="IPR001304">
    <property type="entry name" value="C-type_lectin-like"/>
</dbReference>
<organism evidence="3 4">
    <name type="scientific">Pedionomus torquatus</name>
    <name type="common">Plains-wanderer</name>
    <dbReference type="NCBI Taxonomy" id="227192"/>
    <lineage>
        <taxon>Eukaryota</taxon>
        <taxon>Metazoa</taxon>
        <taxon>Chordata</taxon>
        <taxon>Craniata</taxon>
        <taxon>Vertebrata</taxon>
        <taxon>Euteleostomi</taxon>
        <taxon>Archelosauria</taxon>
        <taxon>Archosauria</taxon>
        <taxon>Dinosauria</taxon>
        <taxon>Saurischia</taxon>
        <taxon>Theropoda</taxon>
        <taxon>Coelurosauria</taxon>
        <taxon>Aves</taxon>
        <taxon>Neognathae</taxon>
        <taxon>Neoaves</taxon>
        <taxon>Charadriiformes</taxon>
        <taxon>Pedionomidae</taxon>
        <taxon>Pedionomus</taxon>
    </lineage>
</organism>
<comment type="caution">
    <text evidence="3">The sequence shown here is derived from an EMBL/GenBank/DDBJ whole genome shotgun (WGS) entry which is preliminary data.</text>
</comment>
<dbReference type="GO" id="GO:0030246">
    <property type="term" value="F:carbohydrate binding"/>
    <property type="evidence" value="ECO:0007669"/>
    <property type="project" value="UniProtKB-KW"/>
</dbReference>
<dbReference type="Proteomes" id="UP000565207">
    <property type="component" value="Unassembled WGS sequence"/>
</dbReference>
<dbReference type="PROSITE" id="PS50041">
    <property type="entry name" value="C_TYPE_LECTIN_2"/>
    <property type="match status" value="1"/>
</dbReference>
<dbReference type="Gene3D" id="3.10.100.10">
    <property type="entry name" value="Mannose-Binding Protein A, subunit A"/>
    <property type="match status" value="1"/>
</dbReference>
<feature type="domain" description="C-type lectin" evidence="2">
    <location>
        <begin position="19"/>
        <end position="130"/>
    </location>
</feature>
<sequence>VSPYTEQGWTCCPKGWKLFQNSCYYLSADRMPWTESVQNCTGMGSHLVVINSREEQVFLNNELQRFPKGQNYYIGLHAQKVGKWHWVDQTPFNEKAAFWRKDEPSNVDIEKCVVIHTNSEIYNWNDVRCESHYRICE</sequence>
<dbReference type="InterPro" id="IPR050111">
    <property type="entry name" value="C-type_lectin/snaclec_domain"/>
</dbReference>
<feature type="non-terminal residue" evidence="3">
    <location>
        <position position="137"/>
    </location>
</feature>
<keyword evidence="1" id="KW-0430">Lectin</keyword>